<proteinExistence type="inferred from homology"/>
<dbReference type="PANTHER" id="PTHR31087:SF22">
    <property type="entry name" value="PROTEIN LURP-ONE-RELATED 8"/>
    <property type="match status" value="1"/>
</dbReference>
<name>A0A6N2K8V3_SALVM</name>
<protein>
    <recommendedName>
        <fullName evidence="3">Protein LURP-one-related 8</fullName>
    </recommendedName>
</protein>
<evidence type="ECO:0008006" key="3">
    <source>
        <dbReference type="Google" id="ProtNLM"/>
    </source>
</evidence>
<dbReference type="Pfam" id="PF04525">
    <property type="entry name" value="LOR"/>
    <property type="match status" value="1"/>
</dbReference>
<dbReference type="InterPro" id="IPR007612">
    <property type="entry name" value="LOR"/>
</dbReference>
<sequence>MIKERLLQVKDATVGVTLLPTASSSSPTSVCVCIREVARLESITPRTSTGMAKVYPNVAPTTAKEKRRLFNSKSANDALDAEVVLTVWKKSLLFNCHGFTVYDGKGNLVFRVDNYMATSGNNGEIVLMDAAGKPLLTIRRKRLSLGDNWLVYEGETVINPRFLVKKHVNILNTKYLAHVSPASGRNKNVMYEIEGSYAQRCCAVYDEKKRRVAEIKKKESVGGVAFGVDVFRLIVDPEMDTSVAMAMVILLDQMFGSARR</sequence>
<gene>
    <name evidence="2" type="ORF">SVIM_LOCUS46320</name>
</gene>
<dbReference type="Gene3D" id="2.40.160.200">
    <property type="entry name" value="LURP1-related"/>
    <property type="match status" value="1"/>
</dbReference>
<dbReference type="InterPro" id="IPR025659">
    <property type="entry name" value="Tubby-like_C"/>
</dbReference>
<dbReference type="InterPro" id="IPR038595">
    <property type="entry name" value="LOR_sf"/>
</dbReference>
<dbReference type="SUPFAM" id="SSF54518">
    <property type="entry name" value="Tubby C-terminal domain-like"/>
    <property type="match status" value="1"/>
</dbReference>
<comment type="similarity">
    <text evidence="1">Belongs to the LOR family.</text>
</comment>
<accession>A0A6N2K8V3</accession>
<dbReference type="AlphaFoldDB" id="A0A6N2K8V3"/>
<organism evidence="2">
    <name type="scientific">Salix viminalis</name>
    <name type="common">Common osier</name>
    <name type="synonym">Basket willow</name>
    <dbReference type="NCBI Taxonomy" id="40686"/>
    <lineage>
        <taxon>Eukaryota</taxon>
        <taxon>Viridiplantae</taxon>
        <taxon>Streptophyta</taxon>
        <taxon>Embryophyta</taxon>
        <taxon>Tracheophyta</taxon>
        <taxon>Spermatophyta</taxon>
        <taxon>Magnoliopsida</taxon>
        <taxon>eudicotyledons</taxon>
        <taxon>Gunneridae</taxon>
        <taxon>Pentapetalae</taxon>
        <taxon>rosids</taxon>
        <taxon>fabids</taxon>
        <taxon>Malpighiales</taxon>
        <taxon>Salicaceae</taxon>
        <taxon>Saliceae</taxon>
        <taxon>Salix</taxon>
    </lineage>
</organism>
<dbReference type="PANTHER" id="PTHR31087">
    <property type="match status" value="1"/>
</dbReference>
<reference evidence="2" key="1">
    <citation type="submission" date="2019-03" db="EMBL/GenBank/DDBJ databases">
        <authorList>
            <person name="Mank J."/>
            <person name="Almeida P."/>
        </authorList>
    </citation>
    <scope>NUCLEOTIDE SEQUENCE</scope>
    <source>
        <strain evidence="2">78183</strain>
    </source>
</reference>
<evidence type="ECO:0000256" key="1">
    <source>
        <dbReference type="ARBA" id="ARBA00005437"/>
    </source>
</evidence>
<evidence type="ECO:0000313" key="2">
    <source>
        <dbReference type="EMBL" id="VFU24447.1"/>
    </source>
</evidence>
<dbReference type="EMBL" id="CAADRP010000180">
    <property type="protein sequence ID" value="VFU24447.1"/>
    <property type="molecule type" value="Genomic_DNA"/>
</dbReference>